<accession>A0A7Y7PL35</accession>
<dbReference type="EMBL" id="JABKAU010000001">
    <property type="protein sequence ID" value="NVO29707.1"/>
    <property type="molecule type" value="Genomic_DNA"/>
</dbReference>
<organism evidence="1 2">
    <name type="scientific">Hymenobacter lapidiphilus</name>
    <dbReference type="NCBI Taxonomy" id="2608003"/>
    <lineage>
        <taxon>Bacteria</taxon>
        <taxon>Pseudomonadati</taxon>
        <taxon>Bacteroidota</taxon>
        <taxon>Cytophagia</taxon>
        <taxon>Cytophagales</taxon>
        <taxon>Hymenobacteraceae</taxon>
        <taxon>Hymenobacter</taxon>
    </lineage>
</organism>
<keyword evidence="2" id="KW-1185">Reference proteome</keyword>
<dbReference type="Gene3D" id="3.20.20.140">
    <property type="entry name" value="Metal-dependent hydrolases"/>
    <property type="match status" value="1"/>
</dbReference>
<dbReference type="RefSeq" id="WP_176906427.1">
    <property type="nucleotide sequence ID" value="NZ_JABKAU010000001.1"/>
</dbReference>
<proteinExistence type="predicted"/>
<dbReference type="Proteomes" id="UP000565521">
    <property type="component" value="Unassembled WGS sequence"/>
</dbReference>
<evidence type="ECO:0008006" key="3">
    <source>
        <dbReference type="Google" id="ProtNLM"/>
    </source>
</evidence>
<dbReference type="AlphaFoldDB" id="A0A7Y7PL35"/>
<evidence type="ECO:0000313" key="2">
    <source>
        <dbReference type="Proteomes" id="UP000565521"/>
    </source>
</evidence>
<sequence length="680" mass="76818">MSYNYYCFQPGVSARHKSASALTGFLLYAVLFALVSCRTLEPKYQASQLPAPYQGKAPLNNDYADYHNHITQKPYYQLIESPVQIVNPNLILLPTPHYAINSPAQWDPSGKLSYAAWQLNTPQELSYQAYGKFSDFARYRQSVWPELASYKVVCTSLYSFEKGLTTNEGSRTLGVINNKGLKRFAIKMVTGLDKKRLQNVVYDLELEPFLEIQAEYEFLKHQAPSASPGSSQRVVLAEPRTIDSLLIAPNTTAVVISIEGGHVLLGPDALKYNRLLEDSTTSQDVQDIRDRVAVIKSWQYPVFFVTFSHLIWNKLAGQSKGTDADGFKRNALTVLSKAQSFREAIFTQPNSGIAGISKSIFGEGTRKEYDNGEVDSTRADNHKLGLVALDALLSQKNGRRILVDLRHSGIKTRLQFYHLRDSLYQDVPPLVSHCAASGESLRLAIATGLRPYSDMYPEFNNPATFYPKLTGESFRMFNQWPFSKYFSDHDTILKVQDLPQKGGSGWFHPTSNNLADEEIEYITRSGGLMGLTVEQRGLGGSMKQYRTTRANSRVRLRNWLTSNQPGLTNIQRAVLEKQFFDAAPFMRNLWYFTNLSKPDVDVWQHLTIGSDYDGIADPMDSFATSGRLPNLESFINDYYQAFEDVYGLKFNLAGRPMSQNLRLVFSANGIEFVKKYYPRQ</sequence>
<comment type="caution">
    <text evidence="1">The sequence shown here is derived from an EMBL/GenBank/DDBJ whole genome shotgun (WGS) entry which is preliminary data.</text>
</comment>
<name>A0A7Y7PL35_9BACT</name>
<protein>
    <recommendedName>
        <fullName evidence="3">Peptidase M19</fullName>
    </recommendedName>
</protein>
<reference evidence="1 2" key="1">
    <citation type="submission" date="2020-05" db="EMBL/GenBank/DDBJ databases">
        <title>Hymenobacter terrestris sp. nov. and Hymenobacter lapidiphilus sp. nov., isolated from regoliths in Antarctica.</title>
        <authorList>
            <person name="Sedlacek I."/>
            <person name="Pantucek R."/>
            <person name="Zeman M."/>
            <person name="Holochova P."/>
            <person name="Kralova S."/>
            <person name="Stankova E."/>
            <person name="Sedo O."/>
            <person name="Micenkova L."/>
            <person name="Svec P."/>
            <person name="Gupta V."/>
            <person name="Sood U."/>
            <person name="Korpole U.S."/>
            <person name="Lal R."/>
        </authorList>
    </citation>
    <scope>NUCLEOTIDE SEQUENCE [LARGE SCALE GENOMIC DNA]</scope>
    <source>
        <strain evidence="1 2">P5342</strain>
    </source>
</reference>
<evidence type="ECO:0000313" key="1">
    <source>
        <dbReference type="EMBL" id="NVO29707.1"/>
    </source>
</evidence>
<gene>
    <name evidence="1" type="ORF">HW554_00700</name>
</gene>